<dbReference type="InterPro" id="IPR008271">
    <property type="entry name" value="Ser/Thr_kinase_AS"/>
</dbReference>
<dbReference type="SMART" id="SM00220">
    <property type="entry name" value="S_TKc"/>
    <property type="match status" value="1"/>
</dbReference>
<proteinExistence type="inferred from homology"/>
<evidence type="ECO:0000259" key="12">
    <source>
        <dbReference type="PROSITE" id="PS50011"/>
    </source>
</evidence>
<evidence type="ECO:0000259" key="13">
    <source>
        <dbReference type="PROSITE" id="PS51285"/>
    </source>
</evidence>
<dbReference type="EMBL" id="JAOAOG010000053">
    <property type="protein sequence ID" value="KAJ6251906.1"/>
    <property type="molecule type" value="Genomic_DNA"/>
</dbReference>
<dbReference type="Gene3D" id="1.10.510.10">
    <property type="entry name" value="Transferase(Phosphotransferase) domain 1"/>
    <property type="match status" value="1"/>
</dbReference>
<dbReference type="SMART" id="SM00233">
    <property type="entry name" value="PH"/>
    <property type="match status" value="1"/>
</dbReference>
<dbReference type="Proteomes" id="UP001150062">
    <property type="component" value="Unassembled WGS sequence"/>
</dbReference>
<feature type="binding site" evidence="9">
    <location>
        <position position="142"/>
    </location>
    <ligand>
        <name>ATP</name>
        <dbReference type="ChEBI" id="CHEBI:30616"/>
    </ligand>
</feature>
<dbReference type="PROSITE" id="PS50003">
    <property type="entry name" value="PH_DOMAIN"/>
    <property type="match status" value="1"/>
</dbReference>
<comment type="caution">
    <text evidence="14">The sequence shown here is derived from an EMBL/GenBank/DDBJ whole genome shotgun (WGS) entry which is preliminary data.</text>
</comment>
<keyword evidence="3 10" id="KW-0723">Serine/threonine-protein kinase</keyword>
<evidence type="ECO:0000256" key="7">
    <source>
        <dbReference type="ARBA" id="ARBA00022777"/>
    </source>
</evidence>
<evidence type="ECO:0000256" key="10">
    <source>
        <dbReference type="RuleBase" id="RU000304"/>
    </source>
</evidence>
<keyword evidence="7 14" id="KW-0418">Kinase</keyword>
<keyword evidence="15" id="KW-1185">Reference proteome</keyword>
<evidence type="ECO:0000256" key="9">
    <source>
        <dbReference type="PROSITE-ProRule" id="PRU10141"/>
    </source>
</evidence>
<dbReference type="SUPFAM" id="SSF50729">
    <property type="entry name" value="PH domain-like"/>
    <property type="match status" value="1"/>
</dbReference>
<dbReference type="InterPro" id="IPR011009">
    <property type="entry name" value="Kinase-like_dom_sf"/>
</dbReference>
<dbReference type="InterPro" id="IPR011993">
    <property type="entry name" value="PH-like_dom_sf"/>
</dbReference>
<feature type="domain" description="AGC-kinase C-terminal" evidence="13">
    <location>
        <begin position="368"/>
        <end position="439"/>
    </location>
</feature>
<dbReference type="Pfam" id="PF00069">
    <property type="entry name" value="Pkinase"/>
    <property type="match status" value="1"/>
</dbReference>
<keyword evidence="6 9" id="KW-0547">Nucleotide-binding</keyword>
<comment type="similarity">
    <text evidence="1">Belongs to the protein kinase superfamily. AGC Ser/Thr protein kinase family. RAC subfamily.</text>
</comment>
<evidence type="ECO:0000256" key="4">
    <source>
        <dbReference type="ARBA" id="ARBA00022553"/>
    </source>
</evidence>
<organism evidence="14 15">
    <name type="scientific">Anaeramoeba flamelloides</name>
    <dbReference type="NCBI Taxonomy" id="1746091"/>
    <lineage>
        <taxon>Eukaryota</taxon>
        <taxon>Metamonada</taxon>
        <taxon>Anaeramoebidae</taxon>
        <taxon>Anaeramoeba</taxon>
    </lineage>
</organism>
<keyword evidence="4" id="KW-0597">Phosphoprotein</keyword>
<feature type="domain" description="PH" evidence="11">
    <location>
        <begin position="5"/>
        <end position="101"/>
    </location>
</feature>
<dbReference type="Gene3D" id="3.30.200.20">
    <property type="entry name" value="Phosphorylase Kinase, domain 1"/>
    <property type="match status" value="1"/>
</dbReference>
<evidence type="ECO:0000313" key="15">
    <source>
        <dbReference type="Proteomes" id="UP001150062"/>
    </source>
</evidence>
<evidence type="ECO:0000256" key="6">
    <source>
        <dbReference type="ARBA" id="ARBA00022741"/>
    </source>
</evidence>
<dbReference type="Pfam" id="PF00169">
    <property type="entry name" value="PH"/>
    <property type="match status" value="1"/>
</dbReference>
<dbReference type="InterPro" id="IPR017441">
    <property type="entry name" value="Protein_kinase_ATP_BS"/>
</dbReference>
<dbReference type="Gene3D" id="2.30.29.30">
    <property type="entry name" value="Pleckstrin-homology domain (PH domain)/Phosphotyrosine-binding domain (PTB)"/>
    <property type="match status" value="1"/>
</dbReference>
<dbReference type="InterPro" id="IPR001849">
    <property type="entry name" value="PH_domain"/>
</dbReference>
<evidence type="ECO:0000256" key="1">
    <source>
        <dbReference type="ARBA" id="ARBA00006935"/>
    </source>
</evidence>
<accession>A0ABQ8Z530</accession>
<evidence type="ECO:0000313" key="14">
    <source>
        <dbReference type="EMBL" id="KAJ6251906.1"/>
    </source>
</evidence>
<dbReference type="SMART" id="SM00133">
    <property type="entry name" value="S_TK_X"/>
    <property type="match status" value="1"/>
</dbReference>
<dbReference type="SUPFAM" id="SSF56112">
    <property type="entry name" value="Protein kinase-like (PK-like)"/>
    <property type="match status" value="1"/>
</dbReference>
<dbReference type="GO" id="GO:0004674">
    <property type="term" value="F:protein serine/threonine kinase activity"/>
    <property type="evidence" value="ECO:0007669"/>
    <property type="project" value="UniProtKB-KW"/>
</dbReference>
<dbReference type="PANTHER" id="PTHR24351">
    <property type="entry name" value="RIBOSOMAL PROTEIN S6 KINASE"/>
    <property type="match status" value="1"/>
</dbReference>
<dbReference type="InterPro" id="IPR017892">
    <property type="entry name" value="Pkinase_C"/>
</dbReference>
<dbReference type="CDD" id="cd05123">
    <property type="entry name" value="STKc_AGC"/>
    <property type="match status" value="1"/>
</dbReference>
<evidence type="ECO:0000259" key="11">
    <source>
        <dbReference type="PROSITE" id="PS50003"/>
    </source>
</evidence>
<dbReference type="InterPro" id="IPR000719">
    <property type="entry name" value="Prot_kinase_dom"/>
</dbReference>
<keyword evidence="5" id="KW-0808">Transferase</keyword>
<keyword evidence="8 9" id="KW-0067">ATP-binding</keyword>
<dbReference type="InterPro" id="IPR045270">
    <property type="entry name" value="STKc_AGC"/>
</dbReference>
<evidence type="ECO:0000256" key="2">
    <source>
        <dbReference type="ARBA" id="ARBA00012513"/>
    </source>
</evidence>
<protein>
    <recommendedName>
        <fullName evidence="2">non-specific serine/threonine protein kinase</fullName>
        <ecNumber evidence="2">2.7.11.1</ecNumber>
    </recommendedName>
</protein>
<dbReference type="PROSITE" id="PS00107">
    <property type="entry name" value="PROTEIN_KINASE_ATP"/>
    <property type="match status" value="1"/>
</dbReference>
<sequence>MNNKNIIKQGLLSKRGVFLKTWKKMWFVITGNVLSFYKSKKGKFPKGLVPLTQGVTIKVVKKRRRKWVFCVQISKKKTYYLSASSEKERKEWMQAISGTIEMNQTDKVTLKDFQLLSVIGRGTYGKVMQVKHNETKEIYAMKILQKGMLAKEKQIKHTMSERNVLMRVKHPFLVKLHYSFQTLEKLYMILDYAPGGELFRRINDEGKLPIDCTRLYVAEIILALEHLHKMDIIYRDLKPENVLLDQGGHIKLTDFGLVKTDLHKKCGGKTRTFCGTPEYLAPEIILDKPYDETVDWWSLGILLYEMLVGVPPFYCELAEEVYELIIKSKLKIPFYVDDEAKDLIEQLLDRNPKTRLNIEEIKKHDFFINIDWEKVYNKEYEPDYIPKIESETDVCNFDEEFTEEVVVDSLVKVSAIGKVDEKAFDGFTFMKKVDGLGMMND</sequence>
<dbReference type="PROSITE" id="PS50011">
    <property type="entry name" value="PROTEIN_KINASE_DOM"/>
    <property type="match status" value="1"/>
</dbReference>
<dbReference type="InterPro" id="IPR000961">
    <property type="entry name" value="AGC-kinase_C"/>
</dbReference>
<name>A0ABQ8Z530_9EUKA</name>
<dbReference type="PROSITE" id="PS51285">
    <property type="entry name" value="AGC_KINASE_CTER"/>
    <property type="match status" value="1"/>
</dbReference>
<evidence type="ECO:0000256" key="3">
    <source>
        <dbReference type="ARBA" id="ARBA00022527"/>
    </source>
</evidence>
<evidence type="ECO:0000256" key="8">
    <source>
        <dbReference type="ARBA" id="ARBA00022840"/>
    </source>
</evidence>
<reference evidence="14" key="1">
    <citation type="submission" date="2022-08" db="EMBL/GenBank/DDBJ databases">
        <title>Novel sulfate-reducing endosymbionts in the free-living metamonad Anaeramoeba.</title>
        <authorList>
            <person name="Jerlstrom-Hultqvist J."/>
            <person name="Cepicka I."/>
            <person name="Gallot-Lavallee L."/>
            <person name="Salas-Leiva D."/>
            <person name="Curtis B.A."/>
            <person name="Zahonova K."/>
            <person name="Pipaliya S."/>
            <person name="Dacks J."/>
            <person name="Roger A.J."/>
        </authorList>
    </citation>
    <scope>NUCLEOTIDE SEQUENCE</scope>
    <source>
        <strain evidence="14">Schooner1</strain>
    </source>
</reference>
<feature type="domain" description="Protein kinase" evidence="12">
    <location>
        <begin position="113"/>
        <end position="367"/>
    </location>
</feature>
<evidence type="ECO:0000256" key="5">
    <source>
        <dbReference type="ARBA" id="ARBA00022679"/>
    </source>
</evidence>
<dbReference type="Pfam" id="PF00433">
    <property type="entry name" value="Pkinase_C"/>
    <property type="match status" value="1"/>
</dbReference>
<dbReference type="PROSITE" id="PS00108">
    <property type="entry name" value="PROTEIN_KINASE_ST"/>
    <property type="match status" value="1"/>
</dbReference>
<dbReference type="EC" id="2.7.11.1" evidence="2"/>
<gene>
    <name evidence="14" type="ORF">M0813_14762</name>
</gene>